<evidence type="ECO:0000313" key="1">
    <source>
        <dbReference type="EMBL" id="QHT99877.1"/>
    </source>
</evidence>
<dbReference type="AlphaFoldDB" id="A0A6C0J7C0"/>
<protein>
    <submittedName>
        <fullName evidence="1">Uncharacterized protein</fullName>
    </submittedName>
</protein>
<dbReference type="EMBL" id="MN740318">
    <property type="protein sequence ID" value="QHT99877.1"/>
    <property type="molecule type" value="Genomic_DNA"/>
</dbReference>
<sequence>MDATPLPTLQVFDRAASTKPTEVASGPKMRMFDWLLFKPQAHAIHPFPVNESARPEKKPQ</sequence>
<reference evidence="1" key="1">
    <citation type="journal article" date="2020" name="Nature">
        <title>Giant virus diversity and host interactions through global metagenomics.</title>
        <authorList>
            <person name="Schulz F."/>
            <person name="Roux S."/>
            <person name="Paez-Espino D."/>
            <person name="Jungbluth S."/>
            <person name="Walsh D.A."/>
            <person name="Denef V.J."/>
            <person name="McMahon K.D."/>
            <person name="Konstantinidis K.T."/>
            <person name="Eloe-Fadrosh E.A."/>
            <person name="Kyrpides N.C."/>
            <person name="Woyke T."/>
        </authorList>
    </citation>
    <scope>NUCLEOTIDE SEQUENCE</scope>
    <source>
        <strain evidence="1">GVMAG-M-3300025778-1</strain>
    </source>
</reference>
<name>A0A6C0J7C0_9ZZZZ</name>
<organism evidence="1">
    <name type="scientific">viral metagenome</name>
    <dbReference type="NCBI Taxonomy" id="1070528"/>
    <lineage>
        <taxon>unclassified sequences</taxon>
        <taxon>metagenomes</taxon>
        <taxon>organismal metagenomes</taxon>
    </lineage>
</organism>
<proteinExistence type="predicted"/>
<accession>A0A6C0J7C0</accession>